<sequence>MRSITGFTSILILGLAGAAQAQSAPATDADFAERCAALMQADLAGGVVTAARMATLADGAAPHCLVQGIMAPRLGQGTPSPDGPSKVYGAGFELRLPQDWSRRFLFQGGGGLDGAVRPAIGADGVSGTPALAQGFAVVATDSGHTGVDSADASFGVDPQARLDNGYNAVDIVATGARALVTELYGAGPDHSYFNGCSNGGRQAMISAWRYPEHFDGIVSAAPAMDLVGAVVAWNWNTRALAAASPTDGNGDPIVSQAFTDDELALIQSHARATCDARDGVEDGLIQDTSCRVDPSALLCGEGESNQCLSQAQVDAVQAIYDGPALADGTSIYQGLMPGAEAGPSGWRAWLLGSAQTAGQYGRQGTYQQDWLRYLAFPEPRPNTDPLRDFDAETDWAQTTESQEIWGSRSTDLDAFRDRGGRMIVWHGTGDPVFSGYQLIDWFAELDQTYGEERDDFARLFFVPGVHHCGGGSGLGRFDPLQAVVDWVENGQAPDQIVTRGTEAAGNAELSRPACPYPLQARYTGSGDENLAENFTCEAP</sequence>
<dbReference type="Pfam" id="PF07519">
    <property type="entry name" value="Tannase"/>
    <property type="match status" value="1"/>
</dbReference>
<feature type="chain" id="PRO_5015650546" evidence="8">
    <location>
        <begin position="22"/>
        <end position="539"/>
    </location>
</feature>
<dbReference type="Gene3D" id="3.40.50.1820">
    <property type="entry name" value="alpha/beta hydrolase"/>
    <property type="match status" value="1"/>
</dbReference>
<evidence type="ECO:0000256" key="4">
    <source>
        <dbReference type="ARBA" id="ARBA00022729"/>
    </source>
</evidence>
<dbReference type="EMBL" id="QEYD01000004">
    <property type="protein sequence ID" value="PWE29810.1"/>
    <property type="molecule type" value="Genomic_DNA"/>
</dbReference>
<organism evidence="9 10">
    <name type="scientific">Pararhodobacter marinus</name>
    <dbReference type="NCBI Taxonomy" id="2184063"/>
    <lineage>
        <taxon>Bacteria</taxon>
        <taxon>Pseudomonadati</taxon>
        <taxon>Pseudomonadota</taxon>
        <taxon>Alphaproteobacteria</taxon>
        <taxon>Rhodobacterales</taxon>
        <taxon>Paracoccaceae</taxon>
        <taxon>Pararhodobacter</taxon>
    </lineage>
</organism>
<protein>
    <submittedName>
        <fullName evidence="9">Tannase/feruloyl esterase family alpha/beta hydrolase</fullName>
    </submittedName>
</protein>
<dbReference type="Proteomes" id="UP000244940">
    <property type="component" value="Unassembled WGS sequence"/>
</dbReference>
<dbReference type="GO" id="GO:0052689">
    <property type="term" value="F:carboxylic ester hydrolase activity"/>
    <property type="evidence" value="ECO:0007669"/>
    <property type="project" value="UniProtKB-KW"/>
</dbReference>
<reference evidence="9 10" key="1">
    <citation type="submission" date="2018-05" db="EMBL/GenBank/DDBJ databases">
        <title>Pararhodobacter marina sp. nov., isolated from deep-sea water of the Indian Ocean.</title>
        <authorList>
            <person name="Lai Q.Sr."/>
            <person name="Liu X."/>
            <person name="Shao Z."/>
        </authorList>
    </citation>
    <scope>NUCLEOTIDE SEQUENCE [LARGE SCALE GENOMIC DNA]</scope>
    <source>
        <strain evidence="9 10">CIC4N-9</strain>
    </source>
</reference>
<evidence type="ECO:0000256" key="6">
    <source>
        <dbReference type="ARBA" id="ARBA00022837"/>
    </source>
</evidence>
<evidence type="ECO:0000256" key="8">
    <source>
        <dbReference type="SAM" id="SignalP"/>
    </source>
</evidence>
<evidence type="ECO:0000256" key="2">
    <source>
        <dbReference type="ARBA" id="ARBA00022487"/>
    </source>
</evidence>
<dbReference type="GO" id="GO:0046872">
    <property type="term" value="F:metal ion binding"/>
    <property type="evidence" value="ECO:0007669"/>
    <property type="project" value="UniProtKB-KW"/>
</dbReference>
<gene>
    <name evidence="9" type="ORF">C4N9_08725</name>
</gene>
<evidence type="ECO:0000313" key="10">
    <source>
        <dbReference type="Proteomes" id="UP000244940"/>
    </source>
</evidence>
<keyword evidence="10" id="KW-1185">Reference proteome</keyword>
<evidence type="ECO:0000256" key="3">
    <source>
        <dbReference type="ARBA" id="ARBA00022723"/>
    </source>
</evidence>
<keyword evidence="4 8" id="KW-0732">Signal</keyword>
<keyword evidence="2" id="KW-0719">Serine esterase</keyword>
<keyword evidence="7" id="KW-1015">Disulfide bond</keyword>
<proteinExistence type="inferred from homology"/>
<dbReference type="AlphaFoldDB" id="A0A2U2CD76"/>
<dbReference type="InterPro" id="IPR011118">
    <property type="entry name" value="Tannase/feruloyl_esterase"/>
</dbReference>
<dbReference type="SUPFAM" id="SSF53474">
    <property type="entry name" value="alpha/beta-Hydrolases"/>
    <property type="match status" value="1"/>
</dbReference>
<keyword evidence="5 9" id="KW-0378">Hydrolase</keyword>
<accession>A0A2U2CD76</accession>
<evidence type="ECO:0000256" key="7">
    <source>
        <dbReference type="ARBA" id="ARBA00023157"/>
    </source>
</evidence>
<keyword evidence="6" id="KW-0106">Calcium</keyword>
<comment type="caution">
    <text evidence="9">The sequence shown here is derived from an EMBL/GenBank/DDBJ whole genome shotgun (WGS) entry which is preliminary data.</text>
</comment>
<evidence type="ECO:0000256" key="5">
    <source>
        <dbReference type="ARBA" id="ARBA00022801"/>
    </source>
</evidence>
<dbReference type="PANTHER" id="PTHR33938:SF15">
    <property type="entry name" value="FERULOYL ESTERASE B-RELATED"/>
    <property type="match status" value="1"/>
</dbReference>
<feature type="signal peptide" evidence="8">
    <location>
        <begin position="1"/>
        <end position="21"/>
    </location>
</feature>
<dbReference type="PANTHER" id="PTHR33938">
    <property type="entry name" value="FERULOYL ESTERASE B-RELATED"/>
    <property type="match status" value="1"/>
</dbReference>
<comment type="similarity">
    <text evidence="1">Belongs to the tannase family.</text>
</comment>
<evidence type="ECO:0000256" key="1">
    <source>
        <dbReference type="ARBA" id="ARBA00006249"/>
    </source>
</evidence>
<keyword evidence="3" id="KW-0479">Metal-binding</keyword>
<dbReference type="RefSeq" id="WP_109532922.1">
    <property type="nucleotide sequence ID" value="NZ_QEYD01000004.1"/>
</dbReference>
<name>A0A2U2CD76_9RHOB</name>
<evidence type="ECO:0000313" key="9">
    <source>
        <dbReference type="EMBL" id="PWE29810.1"/>
    </source>
</evidence>
<dbReference type="OrthoDB" id="7197884at2"/>
<dbReference type="GeneID" id="94364974"/>
<dbReference type="InterPro" id="IPR029058">
    <property type="entry name" value="AB_hydrolase_fold"/>
</dbReference>